<dbReference type="AlphaFoldDB" id="K5B9Q6"/>
<dbReference type="Proteomes" id="UP000006265">
    <property type="component" value="Unassembled WGS sequence"/>
</dbReference>
<evidence type="ECO:0000313" key="2">
    <source>
        <dbReference type="EMBL" id="EKF25863.1"/>
    </source>
</evidence>
<protein>
    <submittedName>
        <fullName evidence="2">PknH-like extracellular domain protein</fullName>
    </submittedName>
</protein>
<gene>
    <name evidence="2" type="ORF">C731_0095</name>
</gene>
<reference evidence="2 3" key="1">
    <citation type="journal article" date="2012" name="J. Bacteriol.">
        <title>Genome sequence of Mycobacterium hassiacum DSM 44199, a rare source of heat-stable mycobacterial proteins.</title>
        <authorList>
            <person name="Tiago I."/>
            <person name="Maranha A."/>
            <person name="Mendes V."/>
            <person name="Alarico S."/>
            <person name="Moynihan P.J."/>
            <person name="Clarke A.J."/>
            <person name="Macedo-Ribeiro S."/>
            <person name="Pereira P.J."/>
            <person name="Empadinhas N."/>
        </authorList>
    </citation>
    <scope>NUCLEOTIDE SEQUENCE [LARGE SCALE GENOMIC DNA]</scope>
    <source>
        <strain evidence="3">DSM 44199 / CIP 105218 / JCM 12690 / 3849</strain>
    </source>
</reference>
<evidence type="ECO:0000313" key="3">
    <source>
        <dbReference type="Proteomes" id="UP000006265"/>
    </source>
</evidence>
<dbReference type="EMBL" id="AMRA01000005">
    <property type="protein sequence ID" value="EKF25863.1"/>
    <property type="molecule type" value="Genomic_DNA"/>
</dbReference>
<keyword evidence="3" id="KW-1185">Reference proteome</keyword>
<dbReference type="InterPro" id="IPR026954">
    <property type="entry name" value="PknH-like_Extracell"/>
</dbReference>
<evidence type="ECO:0000256" key="1">
    <source>
        <dbReference type="SAM" id="MobiDB-lite"/>
    </source>
</evidence>
<dbReference type="RefSeq" id="WP_005623260.1">
    <property type="nucleotide sequence ID" value="NZ_AMRA01000005.1"/>
</dbReference>
<dbReference type="Pfam" id="PF14032">
    <property type="entry name" value="PknH_C"/>
    <property type="match status" value="1"/>
</dbReference>
<dbReference type="eggNOG" id="COG0515">
    <property type="taxonomic scope" value="Bacteria"/>
</dbReference>
<organism evidence="2 3">
    <name type="scientific">Mycolicibacterium hassiacum (strain DSM 44199 / CIP 105218 / JCM 12690 / 3849)</name>
    <name type="common">Mycobacterium hassiacum</name>
    <dbReference type="NCBI Taxonomy" id="1122247"/>
    <lineage>
        <taxon>Bacteria</taxon>
        <taxon>Bacillati</taxon>
        <taxon>Actinomycetota</taxon>
        <taxon>Actinomycetes</taxon>
        <taxon>Mycobacteriales</taxon>
        <taxon>Mycobacteriaceae</taxon>
        <taxon>Mycolicibacterium</taxon>
    </lineage>
</organism>
<proteinExistence type="predicted"/>
<dbReference type="Gene3D" id="3.40.1000.70">
    <property type="entry name" value="PknH-like extracellular domain"/>
    <property type="match status" value="1"/>
</dbReference>
<dbReference type="OrthoDB" id="4761399at2"/>
<dbReference type="STRING" id="1122247.GCA_000379865_03700"/>
<dbReference type="PATRIC" id="fig|1122247.3.peg.86"/>
<feature type="compositionally biased region" description="Polar residues" evidence="1">
    <location>
        <begin position="54"/>
        <end position="69"/>
    </location>
</feature>
<name>K5B9Q6_MYCHD</name>
<comment type="caution">
    <text evidence="2">The sequence shown here is derived from an EMBL/GenBank/DDBJ whole genome shotgun (WGS) entry which is preliminary data.</text>
</comment>
<dbReference type="InterPro" id="IPR038232">
    <property type="entry name" value="PknH-like_Extracell_sf"/>
</dbReference>
<accession>K5B9Q6</accession>
<feature type="region of interest" description="Disordered" evidence="1">
    <location>
        <begin position="36"/>
        <end position="71"/>
    </location>
</feature>
<sequence>MTGRPGRAVWAWSAAAAALLVVVGAVVVVARSGGSESAATHPKAVRPADKDATGTRTTSRQAPTETTVSPKELPALLLSAADISALLDAGPMKVTHDNPALLANTSDPADCGAVTIPAIAAGYQGSGYLGIQVQNLLDASADGSNYFEHQAQQAVAAFPSARRAREFVSTESARWIACTDRRVTVTAPNTNYIDSSWQVLHPAFDHEVLTATLLNRTTSGWDCQRVMMPRRNVVVDVRVCGWSGGGQARALATRITDRVPA</sequence>